<evidence type="ECO:0000313" key="2">
    <source>
        <dbReference type="EMBL" id="QTL96534.1"/>
    </source>
</evidence>
<dbReference type="Gene3D" id="2.30.30.290">
    <property type="entry name" value="YopX-like domains"/>
    <property type="match status" value="1"/>
</dbReference>
<evidence type="ECO:0000259" key="1">
    <source>
        <dbReference type="Pfam" id="PF09643"/>
    </source>
</evidence>
<dbReference type="InterPro" id="IPR023385">
    <property type="entry name" value="YopX-like_C"/>
</dbReference>
<feature type="domain" description="YopX protein" evidence="1">
    <location>
        <begin position="6"/>
        <end position="65"/>
    </location>
</feature>
<protein>
    <recommendedName>
        <fullName evidence="1">YopX protein domain-containing protein</fullName>
    </recommendedName>
</protein>
<name>A0A8A7KEC7_9FIRM</name>
<gene>
    <name evidence="2" type="ORF">GM661_00405</name>
</gene>
<dbReference type="SUPFAM" id="SSF159006">
    <property type="entry name" value="YopX-like"/>
    <property type="match status" value="1"/>
</dbReference>
<dbReference type="InterPro" id="IPR019096">
    <property type="entry name" value="YopX_protein"/>
</dbReference>
<dbReference type="Pfam" id="PF09643">
    <property type="entry name" value="YopX"/>
    <property type="match status" value="1"/>
</dbReference>
<dbReference type="AlphaFoldDB" id="A0A8A7KEC7"/>
<keyword evidence="3" id="KW-1185">Reference proteome</keyword>
<dbReference type="KEGG" id="ifn:GM661_00405"/>
<dbReference type="EMBL" id="CP046640">
    <property type="protein sequence ID" value="QTL96534.1"/>
    <property type="molecule type" value="Genomic_DNA"/>
</dbReference>
<reference evidence="2" key="1">
    <citation type="submission" date="2019-12" db="EMBL/GenBank/DDBJ databases">
        <authorList>
            <person name="zhang j."/>
            <person name="sun C.M."/>
        </authorList>
    </citation>
    <scope>NUCLEOTIDE SEQUENCE</scope>
    <source>
        <strain evidence="2">NS-1</strain>
    </source>
</reference>
<sequence length="99" mass="11527">MMREIKFRGKHKELGHWVYGDLIHGRDGKVYIDTSQNEVIPETVGQYTGLKDENGQEIYEGNRVRAVYDNPFEYQLEHPEDEGVEIIGNIYENPELVTD</sequence>
<accession>A0A8A7KEC7</accession>
<proteinExistence type="predicted"/>
<evidence type="ECO:0000313" key="3">
    <source>
        <dbReference type="Proteomes" id="UP000665020"/>
    </source>
</evidence>
<dbReference type="Proteomes" id="UP000665020">
    <property type="component" value="Chromosome"/>
</dbReference>
<organism evidence="2 3">
    <name type="scientific">Iocasia fonsfrigidae</name>
    <dbReference type="NCBI Taxonomy" id="2682810"/>
    <lineage>
        <taxon>Bacteria</taxon>
        <taxon>Bacillati</taxon>
        <taxon>Bacillota</taxon>
        <taxon>Clostridia</taxon>
        <taxon>Halanaerobiales</taxon>
        <taxon>Halanaerobiaceae</taxon>
        <taxon>Iocasia</taxon>
    </lineage>
</organism>